<dbReference type="AlphaFoldDB" id="A0A2P2PEB6"/>
<accession>A0A2P2PEB6</accession>
<keyword evidence="1" id="KW-0472">Membrane</keyword>
<keyword evidence="1" id="KW-1133">Transmembrane helix</keyword>
<dbReference type="EMBL" id="GGEC01072570">
    <property type="protein sequence ID" value="MBX53054.1"/>
    <property type="molecule type" value="Transcribed_RNA"/>
</dbReference>
<name>A0A2P2PEB6_RHIMU</name>
<protein>
    <submittedName>
        <fullName evidence="2">Uncharacterized protein</fullName>
    </submittedName>
</protein>
<evidence type="ECO:0000313" key="2">
    <source>
        <dbReference type="EMBL" id="MBX53054.1"/>
    </source>
</evidence>
<organism evidence="2">
    <name type="scientific">Rhizophora mucronata</name>
    <name type="common">Asiatic mangrove</name>
    <dbReference type="NCBI Taxonomy" id="61149"/>
    <lineage>
        <taxon>Eukaryota</taxon>
        <taxon>Viridiplantae</taxon>
        <taxon>Streptophyta</taxon>
        <taxon>Embryophyta</taxon>
        <taxon>Tracheophyta</taxon>
        <taxon>Spermatophyta</taxon>
        <taxon>Magnoliopsida</taxon>
        <taxon>eudicotyledons</taxon>
        <taxon>Gunneridae</taxon>
        <taxon>Pentapetalae</taxon>
        <taxon>rosids</taxon>
        <taxon>fabids</taxon>
        <taxon>Malpighiales</taxon>
        <taxon>Rhizophoraceae</taxon>
        <taxon>Rhizophora</taxon>
    </lineage>
</organism>
<sequence>MMFISKPLLMGHSPLAPSTLAQSTCLSLLPTMVLVLVMLRKLRTSSSA</sequence>
<proteinExistence type="predicted"/>
<keyword evidence="1" id="KW-0812">Transmembrane</keyword>
<reference evidence="2" key="1">
    <citation type="submission" date="2018-02" db="EMBL/GenBank/DDBJ databases">
        <title>Rhizophora mucronata_Transcriptome.</title>
        <authorList>
            <person name="Meera S.P."/>
            <person name="Sreeshan A."/>
            <person name="Augustine A."/>
        </authorList>
    </citation>
    <scope>NUCLEOTIDE SEQUENCE</scope>
    <source>
        <tissue evidence="2">Leaf</tissue>
    </source>
</reference>
<evidence type="ECO:0000256" key="1">
    <source>
        <dbReference type="SAM" id="Phobius"/>
    </source>
</evidence>
<feature type="transmembrane region" description="Helical" evidence="1">
    <location>
        <begin position="20"/>
        <end position="39"/>
    </location>
</feature>